<dbReference type="Pfam" id="PF05425">
    <property type="entry name" value="CopD"/>
    <property type="match status" value="1"/>
</dbReference>
<keyword evidence="2" id="KW-1003">Cell membrane</keyword>
<evidence type="ECO:0000256" key="2">
    <source>
        <dbReference type="ARBA" id="ARBA00022475"/>
    </source>
</evidence>
<keyword evidence="3 6" id="KW-0812">Transmembrane</keyword>
<feature type="transmembrane region" description="Helical" evidence="6">
    <location>
        <begin position="42"/>
        <end position="65"/>
    </location>
</feature>
<comment type="caution">
    <text evidence="8">The sequence shown here is derived from an EMBL/GenBank/DDBJ whole genome shotgun (WGS) entry which is preliminary data.</text>
</comment>
<gene>
    <name evidence="8" type="ORF">HNP21_000752</name>
</gene>
<evidence type="ECO:0000256" key="3">
    <source>
        <dbReference type="ARBA" id="ARBA00022692"/>
    </source>
</evidence>
<dbReference type="AlphaFoldDB" id="A0A7W3N765"/>
<dbReference type="EMBL" id="JACJHT010000001">
    <property type="protein sequence ID" value="MBA9037663.1"/>
    <property type="molecule type" value="Genomic_DNA"/>
</dbReference>
<keyword evidence="9" id="KW-1185">Reference proteome</keyword>
<name>A0A7W3N765_PRIAR</name>
<feature type="domain" description="Copper resistance protein D" evidence="7">
    <location>
        <begin position="170"/>
        <end position="266"/>
    </location>
</feature>
<reference evidence="8" key="1">
    <citation type="submission" date="2020-08" db="EMBL/GenBank/DDBJ databases">
        <title>Functional genomics of gut bacteria from endangered species of beetles.</title>
        <authorList>
            <person name="Carlos-Shanley C."/>
        </authorList>
    </citation>
    <scope>NUCLEOTIDE SEQUENCE [LARGE SCALE GENOMIC DNA]</scope>
    <source>
        <strain evidence="8">S00060</strain>
    </source>
</reference>
<feature type="transmembrane region" description="Helical" evidence="6">
    <location>
        <begin position="329"/>
        <end position="351"/>
    </location>
</feature>
<feature type="transmembrane region" description="Helical" evidence="6">
    <location>
        <begin position="255"/>
        <end position="272"/>
    </location>
</feature>
<feature type="transmembrane region" description="Helical" evidence="6">
    <location>
        <begin position="215"/>
        <end position="234"/>
    </location>
</feature>
<dbReference type="InterPro" id="IPR008457">
    <property type="entry name" value="Cu-R_CopD_dom"/>
</dbReference>
<dbReference type="Proteomes" id="UP000543174">
    <property type="component" value="Unassembled WGS sequence"/>
</dbReference>
<feature type="transmembrane region" description="Helical" evidence="6">
    <location>
        <begin position="85"/>
        <end position="104"/>
    </location>
</feature>
<comment type="subcellular location">
    <subcellularLocation>
        <location evidence="1">Cell membrane</location>
        <topology evidence="1">Multi-pass membrane protein</topology>
    </subcellularLocation>
</comment>
<evidence type="ECO:0000256" key="1">
    <source>
        <dbReference type="ARBA" id="ARBA00004651"/>
    </source>
</evidence>
<dbReference type="PANTHER" id="PTHR34820">
    <property type="entry name" value="INNER MEMBRANE PROTEIN YEBZ"/>
    <property type="match status" value="1"/>
</dbReference>
<dbReference type="InterPro" id="IPR032694">
    <property type="entry name" value="CopC/D"/>
</dbReference>
<dbReference type="PANTHER" id="PTHR34820:SF4">
    <property type="entry name" value="INNER MEMBRANE PROTEIN YEBZ"/>
    <property type="match status" value="1"/>
</dbReference>
<feature type="transmembrane region" description="Helical" evidence="6">
    <location>
        <begin position="142"/>
        <end position="161"/>
    </location>
</feature>
<feature type="transmembrane region" description="Helical" evidence="6">
    <location>
        <begin position="12"/>
        <end position="30"/>
    </location>
</feature>
<evidence type="ECO:0000259" key="7">
    <source>
        <dbReference type="Pfam" id="PF05425"/>
    </source>
</evidence>
<organism evidence="8 9">
    <name type="scientific">Priestia aryabhattai</name>
    <name type="common">Bacillus aryabhattai</name>
    <dbReference type="NCBI Taxonomy" id="412384"/>
    <lineage>
        <taxon>Bacteria</taxon>
        <taxon>Bacillati</taxon>
        <taxon>Bacillota</taxon>
        <taxon>Bacilli</taxon>
        <taxon>Bacillales</taxon>
        <taxon>Bacillaceae</taxon>
        <taxon>Priestia</taxon>
    </lineage>
</organism>
<dbReference type="RefSeq" id="WP_259394304.1">
    <property type="nucleotide sequence ID" value="NZ_JACJHT010000001.1"/>
</dbReference>
<sequence>MSILLPVFEWFTYVGLSLLLGFAVLQYVPLTKKPTILLSKRWLLASAAAVAIFSVGNSLEIILSFSKIRGLGETVRLVLLETRTGHAWIFVVLIAILCMVAVSIESHPHMYTLLTVALVGGIAYASHAASASALSGMLSHSLHILAVGLWGGVLLIVAAFSKETSNWKSFLSWFTPFAIACFVLLSLSGFISMVIIMGLSNYVNSWATDYGQSLLLKHITIIPLLAFAVINGFLMKKTIKHPEYKPVMWIRAESIILLIIFLFTAIMVTQSPPTNISHMAMDSSILPFIYGKQVTLPLTFHVTIVGILFLFVALLFFVYLLVCFYKKTVWLSVLSAGLFVFAFYIAMMTSIQV</sequence>
<proteinExistence type="predicted"/>
<evidence type="ECO:0000256" key="5">
    <source>
        <dbReference type="ARBA" id="ARBA00023136"/>
    </source>
</evidence>
<dbReference type="GO" id="GO:0005886">
    <property type="term" value="C:plasma membrane"/>
    <property type="evidence" value="ECO:0007669"/>
    <property type="project" value="UniProtKB-SubCell"/>
</dbReference>
<accession>A0A7W3N765</accession>
<protein>
    <submittedName>
        <fullName evidence="8">Copper resistance protein D</fullName>
    </submittedName>
</protein>
<keyword evidence="5 6" id="KW-0472">Membrane</keyword>
<feature type="transmembrane region" description="Helical" evidence="6">
    <location>
        <begin position="298"/>
        <end position="322"/>
    </location>
</feature>
<evidence type="ECO:0000313" key="8">
    <source>
        <dbReference type="EMBL" id="MBA9037663.1"/>
    </source>
</evidence>
<feature type="transmembrane region" description="Helical" evidence="6">
    <location>
        <begin position="173"/>
        <end position="203"/>
    </location>
</feature>
<dbReference type="GO" id="GO:0006825">
    <property type="term" value="P:copper ion transport"/>
    <property type="evidence" value="ECO:0007669"/>
    <property type="project" value="InterPro"/>
</dbReference>
<feature type="transmembrane region" description="Helical" evidence="6">
    <location>
        <begin position="111"/>
        <end position="130"/>
    </location>
</feature>
<evidence type="ECO:0000256" key="4">
    <source>
        <dbReference type="ARBA" id="ARBA00022989"/>
    </source>
</evidence>
<evidence type="ECO:0000256" key="6">
    <source>
        <dbReference type="SAM" id="Phobius"/>
    </source>
</evidence>
<keyword evidence="4 6" id="KW-1133">Transmembrane helix</keyword>
<evidence type="ECO:0000313" key="9">
    <source>
        <dbReference type="Proteomes" id="UP000543174"/>
    </source>
</evidence>